<sequence>MPPRTTSLKFRQIIMGSPPSSLLSMFEDDFEDVDLETASRSNCSSRSTCSSSFSTEFEDDLTLENMSNVIAAAIELSMSTSKCMSSYSEGNASIKYNKKLSKKKENRYVKNPFKWSSRVSTATLTTATTTRKPMKVYDDGKQELLYRGIQVKEVQTTLDPIIVSTEFTHNYPEITLQRPQFARFNY</sequence>
<reference evidence="1" key="1">
    <citation type="submission" date="2020-12" db="EMBL/GenBank/DDBJ databases">
        <title>Metabolic potential, ecology and presence of endohyphal bacteria is reflected in genomic diversity of Mucoromycotina.</title>
        <authorList>
            <person name="Muszewska A."/>
            <person name="Okrasinska A."/>
            <person name="Steczkiewicz K."/>
            <person name="Drgas O."/>
            <person name="Orlowska M."/>
            <person name="Perlinska-Lenart U."/>
            <person name="Aleksandrzak-Piekarczyk T."/>
            <person name="Szatraj K."/>
            <person name="Zielenkiewicz U."/>
            <person name="Pilsyk S."/>
            <person name="Malc E."/>
            <person name="Mieczkowski P."/>
            <person name="Kruszewska J.S."/>
            <person name="Biernat P."/>
            <person name="Pawlowska J."/>
        </authorList>
    </citation>
    <scope>NUCLEOTIDE SEQUENCE</scope>
    <source>
        <strain evidence="1">CBS 226.32</strain>
    </source>
</reference>
<dbReference type="EMBL" id="JAEPRC010000074">
    <property type="protein sequence ID" value="KAG2210812.1"/>
    <property type="molecule type" value="Genomic_DNA"/>
</dbReference>
<dbReference type="Proteomes" id="UP000650833">
    <property type="component" value="Unassembled WGS sequence"/>
</dbReference>
<evidence type="ECO:0000313" key="2">
    <source>
        <dbReference type="Proteomes" id="UP000650833"/>
    </source>
</evidence>
<proteinExistence type="predicted"/>
<evidence type="ECO:0000313" key="1">
    <source>
        <dbReference type="EMBL" id="KAG2210812.1"/>
    </source>
</evidence>
<comment type="caution">
    <text evidence="1">The sequence shown here is derived from an EMBL/GenBank/DDBJ whole genome shotgun (WGS) entry which is preliminary data.</text>
</comment>
<name>A0A8H7RGY8_9FUNG</name>
<keyword evidence="2" id="KW-1185">Reference proteome</keyword>
<dbReference type="OrthoDB" id="2423722at2759"/>
<organism evidence="1 2">
    <name type="scientific">Mucor plumbeus</name>
    <dbReference type="NCBI Taxonomy" id="97098"/>
    <lineage>
        <taxon>Eukaryota</taxon>
        <taxon>Fungi</taxon>
        <taxon>Fungi incertae sedis</taxon>
        <taxon>Mucoromycota</taxon>
        <taxon>Mucoromycotina</taxon>
        <taxon>Mucoromycetes</taxon>
        <taxon>Mucorales</taxon>
        <taxon>Mucorineae</taxon>
        <taxon>Mucoraceae</taxon>
        <taxon>Mucor</taxon>
    </lineage>
</organism>
<gene>
    <name evidence="1" type="ORF">INT46_000310</name>
</gene>
<accession>A0A8H7RGY8</accession>
<dbReference type="AlphaFoldDB" id="A0A8H7RGY8"/>
<protein>
    <submittedName>
        <fullName evidence="1">Uncharacterized protein</fullName>
    </submittedName>
</protein>